<dbReference type="AlphaFoldDB" id="A0A1K2DAS2"/>
<evidence type="ECO:0000256" key="1">
    <source>
        <dbReference type="SAM" id="Phobius"/>
    </source>
</evidence>
<proteinExistence type="predicted"/>
<dbReference type="Proteomes" id="UP000181909">
    <property type="component" value="Unassembled WGS sequence"/>
</dbReference>
<keyword evidence="1" id="KW-0472">Membrane</keyword>
<evidence type="ECO:0000256" key="2">
    <source>
        <dbReference type="SAM" id="SignalP"/>
    </source>
</evidence>
<feature type="signal peptide" evidence="2">
    <location>
        <begin position="1"/>
        <end position="34"/>
    </location>
</feature>
<gene>
    <name evidence="3" type="ORF">SAMN02787144_1013116</name>
</gene>
<dbReference type="EMBL" id="FPJO01000013">
    <property type="protein sequence ID" value="SFY20473.1"/>
    <property type="molecule type" value="Genomic_DNA"/>
</dbReference>
<feature type="chain" id="PRO_5009676279" evidence="2">
    <location>
        <begin position="35"/>
        <end position="139"/>
    </location>
</feature>
<feature type="transmembrane region" description="Helical" evidence="1">
    <location>
        <begin position="91"/>
        <end position="111"/>
    </location>
</feature>
<dbReference type="STRING" id="1893.SAMN02787144_1013116"/>
<protein>
    <submittedName>
        <fullName evidence="3">Uncharacterized protein</fullName>
    </submittedName>
</protein>
<keyword evidence="2" id="KW-0732">Signal</keyword>
<evidence type="ECO:0000313" key="3">
    <source>
        <dbReference type="EMBL" id="SFY20473.1"/>
    </source>
</evidence>
<keyword evidence="1" id="KW-1133">Transmembrane helix</keyword>
<organism evidence="3 4">
    <name type="scientific">Streptomyces atratus</name>
    <dbReference type="NCBI Taxonomy" id="1893"/>
    <lineage>
        <taxon>Bacteria</taxon>
        <taxon>Bacillati</taxon>
        <taxon>Actinomycetota</taxon>
        <taxon>Actinomycetes</taxon>
        <taxon>Kitasatosporales</taxon>
        <taxon>Streptomycetaceae</taxon>
        <taxon>Streptomyces</taxon>
    </lineage>
</organism>
<evidence type="ECO:0000313" key="4">
    <source>
        <dbReference type="Proteomes" id="UP000181909"/>
    </source>
</evidence>
<keyword evidence="1" id="KW-0812">Transmembrane</keyword>
<name>A0A1K2DAS2_STRAR</name>
<reference evidence="3 4" key="1">
    <citation type="submission" date="2016-11" db="EMBL/GenBank/DDBJ databases">
        <authorList>
            <person name="Jaros S."/>
            <person name="Januszkiewicz K."/>
            <person name="Wedrychowicz H."/>
        </authorList>
    </citation>
    <scope>NUCLEOTIDE SEQUENCE [LARGE SCALE GENOMIC DNA]</scope>
    <source>
        <strain evidence="3 4">OK807</strain>
    </source>
</reference>
<sequence length="139" mass="14278">MDRGRTRTPGTSRLLVLCAVLCGLFLMHGAPASAAEGCHDAMVMSAAAPMSMTTADGHSAVRGERGSAHVAAAVPATNGESCVFTHARDRVLPLLMALGLVLLAVGVLAGHRTAVRGPARRGPPFAGRDLLLQVCVART</sequence>
<accession>A0A1K2DAS2</accession>